<dbReference type="PROSITE" id="PS00984">
    <property type="entry name" value="UROTENSIN_II"/>
    <property type="match status" value="1"/>
</dbReference>
<dbReference type="GO" id="GO:0005576">
    <property type="term" value="C:extracellular region"/>
    <property type="evidence" value="ECO:0007669"/>
    <property type="project" value="UniProtKB-SubCell"/>
</dbReference>
<dbReference type="GeneTree" id="ENSGT00990000204968"/>
<dbReference type="EMBL" id="AHAT01015184">
    <property type="status" value="NOT_ANNOTATED_CDS"/>
    <property type="molecule type" value="Genomic_DNA"/>
</dbReference>
<evidence type="ECO:0000256" key="7">
    <source>
        <dbReference type="SAM" id="SignalP"/>
    </source>
</evidence>
<dbReference type="KEGG" id="loc:107079139"/>
<keyword evidence="7" id="KW-0732">Signal</keyword>
<proteinExistence type="inferred from homology"/>
<evidence type="ECO:0000256" key="4">
    <source>
        <dbReference type="ARBA" id="ARBA00022702"/>
    </source>
</evidence>
<evidence type="ECO:0000256" key="1">
    <source>
        <dbReference type="ARBA" id="ARBA00004613"/>
    </source>
</evidence>
<feature type="chain" id="PRO_5004866031" evidence="7">
    <location>
        <begin position="28"/>
        <end position="119"/>
    </location>
</feature>
<keyword evidence="6" id="KW-0175">Coiled coil</keyword>
<dbReference type="GO" id="GO:0097746">
    <property type="term" value="P:blood vessel diameter maintenance"/>
    <property type="evidence" value="ECO:0007669"/>
    <property type="project" value="InterPro"/>
</dbReference>
<dbReference type="Proteomes" id="UP000018468">
    <property type="component" value="Linkage group LG14"/>
</dbReference>
<feature type="signal peptide" evidence="7">
    <location>
        <begin position="1"/>
        <end position="27"/>
    </location>
</feature>
<dbReference type="GO" id="GO:0005179">
    <property type="term" value="F:hormone activity"/>
    <property type="evidence" value="ECO:0007669"/>
    <property type="project" value="UniProtKB-KW"/>
</dbReference>
<evidence type="ECO:0000256" key="5">
    <source>
        <dbReference type="ARBA" id="ARBA00023157"/>
    </source>
</evidence>
<dbReference type="OrthoDB" id="8852341at2759"/>
<evidence type="ECO:0000313" key="8">
    <source>
        <dbReference type="Ensembl" id="ENSLOCP00000006070.1"/>
    </source>
</evidence>
<dbReference type="InterPro" id="IPR043255">
    <property type="entry name" value="U-IIB"/>
</dbReference>
<dbReference type="InterPro" id="IPR001483">
    <property type="entry name" value="Urotensin_II"/>
</dbReference>
<dbReference type="STRING" id="7918.ENSLOCP00000006070"/>
<evidence type="ECO:0000256" key="2">
    <source>
        <dbReference type="ARBA" id="ARBA00006719"/>
    </source>
</evidence>
<feature type="coiled-coil region" evidence="6">
    <location>
        <begin position="73"/>
        <end position="100"/>
    </location>
</feature>
<dbReference type="HOGENOM" id="CLU_2060777_0_0_1"/>
<name>W5MCG1_LEPOC</name>
<comment type="subcellular location">
    <subcellularLocation>
        <location evidence="1">Secreted</location>
    </subcellularLocation>
</comment>
<reference evidence="8" key="2">
    <citation type="submission" date="2025-08" db="UniProtKB">
        <authorList>
            <consortium name="Ensembl"/>
        </authorList>
    </citation>
    <scope>IDENTIFICATION</scope>
</reference>
<protein>
    <submittedName>
        <fullName evidence="8">Urotensin 2 domain containing</fullName>
    </submittedName>
</protein>
<organism evidence="8 9">
    <name type="scientific">Lepisosteus oculatus</name>
    <name type="common">Spotted gar</name>
    <dbReference type="NCBI Taxonomy" id="7918"/>
    <lineage>
        <taxon>Eukaryota</taxon>
        <taxon>Metazoa</taxon>
        <taxon>Chordata</taxon>
        <taxon>Craniata</taxon>
        <taxon>Vertebrata</taxon>
        <taxon>Euteleostomi</taxon>
        <taxon>Actinopterygii</taxon>
        <taxon>Neopterygii</taxon>
        <taxon>Holostei</taxon>
        <taxon>Semionotiformes</taxon>
        <taxon>Lepisosteidae</taxon>
        <taxon>Lepisosteus</taxon>
    </lineage>
</organism>
<dbReference type="GO" id="GO:0008217">
    <property type="term" value="P:regulation of blood pressure"/>
    <property type="evidence" value="ECO:0007669"/>
    <property type="project" value="InterPro"/>
</dbReference>
<keyword evidence="5" id="KW-1015">Disulfide bond</keyword>
<dbReference type="PANTHER" id="PTHR36876:SF1">
    <property type="entry name" value="UROTENSIN-2B"/>
    <property type="match status" value="1"/>
</dbReference>
<reference evidence="9" key="1">
    <citation type="submission" date="2011-12" db="EMBL/GenBank/DDBJ databases">
        <title>The Draft Genome of Lepisosteus oculatus.</title>
        <authorList>
            <consortium name="The Broad Institute Genome Assembly &amp; Analysis Group"/>
            <consortium name="Computational R&amp;D Group"/>
            <consortium name="and Sequencing Platform"/>
            <person name="Di Palma F."/>
            <person name="Alfoldi J."/>
            <person name="Johnson J."/>
            <person name="Berlin A."/>
            <person name="Gnerre S."/>
            <person name="Jaffe D."/>
            <person name="MacCallum I."/>
            <person name="Young S."/>
            <person name="Walker B.J."/>
            <person name="Lander E.S."/>
            <person name="Lindblad-Toh K."/>
        </authorList>
    </citation>
    <scope>NUCLEOTIDE SEQUENCE [LARGE SCALE GENOMIC DNA]</scope>
</reference>
<dbReference type="Bgee" id="ENSLOCG00000005045">
    <property type="expression patterns" value="Expressed in embryo and 1 other cell type or tissue"/>
</dbReference>
<reference evidence="8" key="3">
    <citation type="submission" date="2025-09" db="UniProtKB">
        <authorList>
            <consortium name="Ensembl"/>
        </authorList>
    </citation>
    <scope>IDENTIFICATION</scope>
</reference>
<keyword evidence="9" id="KW-1185">Reference proteome</keyword>
<evidence type="ECO:0000313" key="9">
    <source>
        <dbReference type="Proteomes" id="UP000018468"/>
    </source>
</evidence>
<dbReference type="PANTHER" id="PTHR36876">
    <property type="entry name" value="UROTENSIN-2B"/>
    <property type="match status" value="1"/>
</dbReference>
<evidence type="ECO:0000256" key="3">
    <source>
        <dbReference type="ARBA" id="ARBA00022525"/>
    </source>
</evidence>
<dbReference type="Ensembl" id="ENSLOCT00000006078.1">
    <property type="protein sequence ID" value="ENSLOCP00000006070.1"/>
    <property type="gene ID" value="ENSLOCG00000005045.1"/>
</dbReference>
<dbReference type="OMA" id="TMALCVP"/>
<accession>W5MCG1</accession>
<dbReference type="InParanoid" id="W5MCG1"/>
<dbReference type="eggNOG" id="ENOG502S3JR">
    <property type="taxonomic scope" value="Eukaryota"/>
</dbReference>
<dbReference type="AlphaFoldDB" id="W5MCG1"/>
<keyword evidence="4" id="KW-0372">Hormone</keyword>
<comment type="similarity">
    <text evidence="2">Belongs to the urotensin-2 family.</text>
</comment>
<evidence type="ECO:0000256" key="6">
    <source>
        <dbReference type="SAM" id="Coils"/>
    </source>
</evidence>
<sequence>MERIFSVNFCFWLLAVPLLTGTETVYGRNIWNQGNRLFRSNEESDTKNKMIALLLHKNVMPIENSEVNADLEMVQKVAELEELESLKEDLELQKNIDTNAIGMEVSFPSKRACFWKYCV</sequence>
<keyword evidence="3" id="KW-0964">Secreted</keyword>